<dbReference type="CDD" id="cd20267">
    <property type="entry name" value="Complex1_LYR_LYRM7"/>
    <property type="match status" value="1"/>
</dbReference>
<keyword evidence="2" id="KW-1185">Reference proteome</keyword>
<reference evidence="1" key="1">
    <citation type="journal article" date="2023" name="Plant J.">
        <title>Genome sequences and population genomics provide insights into the demographic history, inbreeding, and mutation load of two 'living fossil' tree species of Dipteronia.</title>
        <authorList>
            <person name="Feng Y."/>
            <person name="Comes H.P."/>
            <person name="Chen J."/>
            <person name="Zhu S."/>
            <person name="Lu R."/>
            <person name="Zhang X."/>
            <person name="Li P."/>
            <person name="Qiu J."/>
            <person name="Olsen K.M."/>
            <person name="Qiu Y."/>
        </authorList>
    </citation>
    <scope>NUCLEOTIDE SEQUENCE</scope>
    <source>
        <strain evidence="1">KIB01</strain>
    </source>
</reference>
<dbReference type="GO" id="GO:0034551">
    <property type="term" value="P:mitochondrial respiratory chain complex III assembly"/>
    <property type="evidence" value="ECO:0007669"/>
    <property type="project" value="InterPro"/>
</dbReference>
<gene>
    <name evidence="1" type="ORF">Ddye_017271</name>
</gene>
<organism evidence="1 2">
    <name type="scientific">Dipteronia dyeriana</name>
    <dbReference type="NCBI Taxonomy" id="168575"/>
    <lineage>
        <taxon>Eukaryota</taxon>
        <taxon>Viridiplantae</taxon>
        <taxon>Streptophyta</taxon>
        <taxon>Embryophyta</taxon>
        <taxon>Tracheophyta</taxon>
        <taxon>Spermatophyta</taxon>
        <taxon>Magnoliopsida</taxon>
        <taxon>eudicotyledons</taxon>
        <taxon>Gunneridae</taxon>
        <taxon>Pentapetalae</taxon>
        <taxon>rosids</taxon>
        <taxon>malvids</taxon>
        <taxon>Sapindales</taxon>
        <taxon>Sapindaceae</taxon>
        <taxon>Hippocastanoideae</taxon>
        <taxon>Acereae</taxon>
        <taxon>Dipteronia</taxon>
    </lineage>
</organism>
<proteinExistence type="predicted"/>
<comment type="caution">
    <text evidence="1">The sequence shown here is derived from an EMBL/GenBank/DDBJ whole genome shotgun (WGS) entry which is preliminary data.</text>
</comment>
<evidence type="ECO:0000313" key="2">
    <source>
        <dbReference type="Proteomes" id="UP001280121"/>
    </source>
</evidence>
<accession>A0AAD9U966</accession>
<dbReference type="GO" id="GO:0005739">
    <property type="term" value="C:mitochondrion"/>
    <property type="evidence" value="ECO:0007669"/>
    <property type="project" value="GOC"/>
</dbReference>
<evidence type="ECO:0000313" key="1">
    <source>
        <dbReference type="EMBL" id="KAK2649782.1"/>
    </source>
</evidence>
<dbReference type="AlphaFoldDB" id="A0AAD9U966"/>
<dbReference type="InterPro" id="IPR045298">
    <property type="entry name" value="Complex1_LYR_LYRM7"/>
</dbReference>
<protein>
    <submittedName>
        <fullName evidence="1">Uncharacterized protein</fullName>
    </submittedName>
</protein>
<dbReference type="Proteomes" id="UP001280121">
    <property type="component" value="Unassembled WGS sequence"/>
</dbReference>
<sequence>MLRESTEEIGSKFDENRHVTSKVQIWRHLDEAREASHFVSTMIVQVKLNDHGGYVSTLKTATSEVATEVGTLGTDSRHSNG</sequence>
<name>A0AAD9U966_9ROSI</name>
<dbReference type="EMBL" id="JANJYI010000005">
    <property type="protein sequence ID" value="KAK2649782.1"/>
    <property type="molecule type" value="Genomic_DNA"/>
</dbReference>